<feature type="transmembrane region" description="Helical" evidence="3">
    <location>
        <begin position="404"/>
        <end position="433"/>
    </location>
</feature>
<keyword evidence="3" id="KW-1133">Transmembrane helix</keyword>
<gene>
    <name evidence="4" type="ORF">G9U52_16760</name>
</gene>
<keyword evidence="3" id="KW-0812">Transmembrane</keyword>
<dbReference type="Pfam" id="PF03323">
    <property type="entry name" value="GerA"/>
    <property type="match status" value="1"/>
</dbReference>
<organism evidence="4 5">
    <name type="scientific">Paenibacillus agricola</name>
    <dbReference type="NCBI Taxonomy" id="2716264"/>
    <lineage>
        <taxon>Bacteria</taxon>
        <taxon>Bacillati</taxon>
        <taxon>Bacillota</taxon>
        <taxon>Bacilli</taxon>
        <taxon>Bacillales</taxon>
        <taxon>Paenibacillaceae</taxon>
        <taxon>Paenibacillus</taxon>
    </lineage>
</organism>
<reference evidence="4" key="1">
    <citation type="submission" date="2020-03" db="EMBL/GenBank/DDBJ databases">
        <title>Draft sequencing of Paenibacilllus sp. S3N08.</title>
        <authorList>
            <person name="Kim D.-U."/>
        </authorList>
    </citation>
    <scope>NUCLEOTIDE SEQUENCE</scope>
    <source>
        <strain evidence="4">S3N08</strain>
    </source>
</reference>
<comment type="caution">
    <text evidence="4">The sequence shown here is derived from an EMBL/GenBank/DDBJ whole genome shotgun (WGS) entry which is preliminary data.</text>
</comment>
<dbReference type="EMBL" id="JAAOIW010000005">
    <property type="protein sequence ID" value="NHN31487.1"/>
    <property type="molecule type" value="Genomic_DNA"/>
</dbReference>
<dbReference type="Proteomes" id="UP001165962">
    <property type="component" value="Unassembled WGS sequence"/>
</dbReference>
<dbReference type="InterPro" id="IPR050768">
    <property type="entry name" value="UPF0353/GerABKA_families"/>
</dbReference>
<evidence type="ECO:0000256" key="1">
    <source>
        <dbReference type="ARBA" id="ARBA00005278"/>
    </source>
</evidence>
<protein>
    <submittedName>
        <fullName evidence="4">Spore germination protein</fullName>
    </submittedName>
</protein>
<proteinExistence type="inferred from homology"/>
<keyword evidence="5" id="KW-1185">Reference proteome</keyword>
<keyword evidence="2 3" id="KW-0472">Membrane</keyword>
<accession>A0ABX0J5T5</accession>
<evidence type="ECO:0000256" key="3">
    <source>
        <dbReference type="SAM" id="Phobius"/>
    </source>
</evidence>
<feature type="transmembrane region" description="Helical" evidence="3">
    <location>
        <begin position="374"/>
        <end position="392"/>
    </location>
</feature>
<evidence type="ECO:0000313" key="5">
    <source>
        <dbReference type="Proteomes" id="UP001165962"/>
    </source>
</evidence>
<dbReference type="InterPro" id="IPR004995">
    <property type="entry name" value="Spore_Ger"/>
</dbReference>
<dbReference type="PANTHER" id="PTHR22550:SF5">
    <property type="entry name" value="LEUCINE ZIPPER PROTEIN 4"/>
    <property type="match status" value="1"/>
</dbReference>
<evidence type="ECO:0000256" key="2">
    <source>
        <dbReference type="ARBA" id="ARBA00023136"/>
    </source>
</evidence>
<sequence>MKLMEVFEQSIKKTLEQQPDFNFHRVHIDSDIMVICSYLDTIVDKEQIQKLILLPLMDIRLDKEKTHQEKLALIRDKLSGVSYSTESTPGKWVSNIMDGRCVLLIENDNQGYMLDVSKFKHRGIEEPKSEKIVRGPGEGFTEDIMTNISLVRGRIKSPQLVFEPFEIGQTTRTKVMMAYINGKASEARIQTYRDRLRTIQTDAIFESANIEEWIEEKELTPFPRMINTERPDVVSAHLVEGKIVILTDGTPYCLIVPVTFFQFFVSAEDYYQRSLISTLLRWQRFLSFLVSVYTPSIYITLTNYRQEMIPSGLLINLAAQREGVPFPAFVEAAIMLFMFELLREAGIRMPTVTGQAISIVGAVVLGQAAVEAGLVSAAMVIVVGITAIANFVSPSFSFGMAQRILQFLFMALAVCLDLYGIFCGTLLLIVHLVSLKTSGEPYFSPLAPLQPNRFKDTLIRVPWYKMKRPKR</sequence>
<name>A0ABX0J5T5_9BACL</name>
<comment type="similarity">
    <text evidence="1">Belongs to the GerABKA family.</text>
</comment>
<dbReference type="PANTHER" id="PTHR22550">
    <property type="entry name" value="SPORE GERMINATION PROTEIN"/>
    <property type="match status" value="1"/>
</dbReference>
<dbReference type="RefSeq" id="WP_166151535.1">
    <property type="nucleotide sequence ID" value="NZ_JAAOIW010000005.1"/>
</dbReference>
<dbReference type="PIRSF" id="PIRSF005690">
    <property type="entry name" value="GerBA"/>
    <property type="match status" value="1"/>
</dbReference>
<evidence type="ECO:0000313" key="4">
    <source>
        <dbReference type="EMBL" id="NHN31487.1"/>
    </source>
</evidence>
<feature type="transmembrane region" description="Helical" evidence="3">
    <location>
        <begin position="349"/>
        <end position="368"/>
    </location>
</feature>